<evidence type="ECO:0000313" key="1">
    <source>
        <dbReference type="Ensembl" id="ENSPTRP00000086414.1"/>
    </source>
</evidence>
<dbReference type="GeneTree" id="ENSGT00910000146925"/>
<reference evidence="1 2" key="1">
    <citation type="journal article" date="2005" name="Nature">
        <title>Initial sequence of the chimpanzee genome and comparison with the human genome.</title>
        <authorList>
            <consortium name="Chimpanzee sequencing and analysis consortium"/>
        </authorList>
    </citation>
    <scope>NUCLEOTIDE SEQUENCE [LARGE SCALE GENOMIC DNA]</scope>
</reference>
<protein>
    <submittedName>
        <fullName evidence="1">Uncharacterized protein</fullName>
    </submittedName>
</protein>
<dbReference type="Ensembl" id="ENSPTRT00000103566.1">
    <property type="protein sequence ID" value="ENSPTRP00000086414.1"/>
    <property type="gene ID" value="ENSPTRG00000045421.1"/>
</dbReference>
<evidence type="ECO:0000313" key="2">
    <source>
        <dbReference type="Proteomes" id="UP000002277"/>
    </source>
</evidence>
<keyword evidence="2" id="KW-1185">Reference proteome</keyword>
<dbReference type="Proteomes" id="UP000002277">
    <property type="component" value="Chromosome 17"/>
</dbReference>
<dbReference type="OMA" id="ATSCCLW"/>
<reference evidence="1" key="2">
    <citation type="submission" date="2025-08" db="UniProtKB">
        <authorList>
            <consortium name="Ensembl"/>
        </authorList>
    </citation>
    <scope>IDENTIFICATION</scope>
</reference>
<proteinExistence type="predicted"/>
<dbReference type="Bgee" id="ENSPTRG00000045421">
    <property type="expression patterns" value="Expressed in cortex of kidney and 6 other cell types or tissues"/>
</dbReference>
<dbReference type="InParanoid" id="A0A2I3TB26"/>
<organism evidence="1 2">
    <name type="scientific">Pan troglodytes</name>
    <name type="common">Chimpanzee</name>
    <dbReference type="NCBI Taxonomy" id="9598"/>
    <lineage>
        <taxon>Eukaryota</taxon>
        <taxon>Metazoa</taxon>
        <taxon>Chordata</taxon>
        <taxon>Craniata</taxon>
        <taxon>Vertebrata</taxon>
        <taxon>Euteleostomi</taxon>
        <taxon>Mammalia</taxon>
        <taxon>Eutheria</taxon>
        <taxon>Euarchontoglires</taxon>
        <taxon>Primates</taxon>
        <taxon>Haplorrhini</taxon>
        <taxon>Catarrhini</taxon>
        <taxon>Hominidae</taxon>
        <taxon>Pan</taxon>
    </lineage>
</organism>
<reference evidence="1" key="3">
    <citation type="submission" date="2025-09" db="UniProtKB">
        <authorList>
            <consortium name="Ensembl"/>
        </authorList>
    </citation>
    <scope>IDENTIFICATION</scope>
</reference>
<name>A0A2I3TB26_PANTR</name>
<accession>A0A2I3TB26</accession>
<dbReference type="EMBL" id="AACZ04026972">
    <property type="status" value="NOT_ANNOTATED_CDS"/>
    <property type="molecule type" value="Genomic_DNA"/>
</dbReference>
<sequence>MCLGPTWHRVLLLGKERTTANTILFAVLPRSTGRGLVMVESERVPFPAPAPDLVCRKHLQCSKSMSSQATSCCLWRVWAGSLEAMGSQVLQRCCSFSNPYLVSLTPSFMFIPASGFSRTHDTLSPPSLALAPPQ</sequence>
<dbReference type="AlphaFoldDB" id="A0A2I3TB26"/>